<dbReference type="InterPro" id="IPR047115">
    <property type="entry name" value="ARSB"/>
</dbReference>
<comment type="cofactor">
    <cofactor evidence="1">
        <name>Ca(2+)</name>
        <dbReference type="ChEBI" id="CHEBI:29108"/>
    </cofactor>
</comment>
<dbReference type="Pfam" id="PF00884">
    <property type="entry name" value="Sulfatase"/>
    <property type="match status" value="1"/>
</dbReference>
<evidence type="ECO:0000313" key="8">
    <source>
        <dbReference type="EMBL" id="PVD28419.1"/>
    </source>
</evidence>
<keyword evidence="5" id="KW-0325">Glycoprotein</keyword>
<comment type="similarity">
    <text evidence="2">Belongs to the sulfatase family.</text>
</comment>
<dbReference type="OrthoDB" id="103349at2759"/>
<dbReference type="SUPFAM" id="SSF53649">
    <property type="entry name" value="Alkaline phosphatase-like"/>
    <property type="match status" value="1"/>
</dbReference>
<dbReference type="AlphaFoldDB" id="A0A2T7P4S0"/>
<dbReference type="PANTHER" id="PTHR10342">
    <property type="entry name" value="ARYLSULFATASE"/>
    <property type="match status" value="1"/>
</dbReference>
<proteinExistence type="inferred from homology"/>
<keyword evidence="9" id="KW-1185">Reference proteome</keyword>
<evidence type="ECO:0000256" key="3">
    <source>
        <dbReference type="ARBA" id="ARBA00022723"/>
    </source>
</evidence>
<accession>A0A2T7P4S0</accession>
<dbReference type="OMA" id="INDMERT"/>
<evidence type="ECO:0000259" key="7">
    <source>
        <dbReference type="Pfam" id="PF00884"/>
    </source>
</evidence>
<dbReference type="PANTHER" id="PTHR10342:SF274">
    <property type="entry name" value="ARYLSULFATASE B"/>
    <property type="match status" value="1"/>
</dbReference>
<dbReference type="GO" id="GO:0046872">
    <property type="term" value="F:metal ion binding"/>
    <property type="evidence" value="ECO:0007669"/>
    <property type="project" value="UniProtKB-KW"/>
</dbReference>
<protein>
    <recommendedName>
        <fullName evidence="7">Sulfatase N-terminal domain-containing protein</fullName>
    </recommendedName>
</protein>
<feature type="domain" description="Sulfatase N-terminal" evidence="7">
    <location>
        <begin position="72"/>
        <end position="386"/>
    </location>
</feature>
<sequence>MSRVQVVKLVAGLLIALVMLMAWNTTRVFWQQTEVVHFDYIVGQRSIDDKDAKVETPAGSCPESGCEVPKKPHIVFVLADDYGYHDVGYHGSRIKTPNLDRLAAEGVKLERYYVQPMCSPSRTQLMSGRYQIHTGLVHNIIHPMQANALPLDSPTIGDLMKNAGYSTHYTGKWHLGFYKKAFLPTHRGFDSFLGFLTGSIDYYNHKNCNMQHKACGLDLYKDDELLQDKDGVYGPDMYTARALEVIRNHDPTKPLLLFVSHQLVHTPLQVPERYVKPYNYIKDKSRRLYAGMTACLDDHVGILEKALKEKGLWDNTVFIFSSDNGGEVNQGASNWPLRGSKGSHHEGGIRAIGFVTGPLVARKGTVNNQMIHISDWLPTLAHLAGITPNASLAAKLDGYNQWETISYGTSSPRTEFLINIDILMPLMGERLYPDLFDTRVRAGIRFGDYKLITGDIGKNNDYYMPAEMTNSGQQEVKLGNSKGRNYRLFNIIDDPLEQYDLADTHPQLVRFLLKRLDQWNNESVPVQNPTWEEQSRPGPQNGWVWRPWK</sequence>
<evidence type="ECO:0000256" key="1">
    <source>
        <dbReference type="ARBA" id="ARBA00001913"/>
    </source>
</evidence>
<reference evidence="8 9" key="1">
    <citation type="submission" date="2018-04" db="EMBL/GenBank/DDBJ databases">
        <title>The genome of golden apple snail Pomacea canaliculata provides insight into stress tolerance and invasive adaptation.</title>
        <authorList>
            <person name="Liu C."/>
            <person name="Liu B."/>
            <person name="Ren Y."/>
            <person name="Zhang Y."/>
            <person name="Wang H."/>
            <person name="Li S."/>
            <person name="Jiang F."/>
            <person name="Yin L."/>
            <person name="Zhang G."/>
            <person name="Qian W."/>
            <person name="Fan W."/>
        </authorList>
    </citation>
    <scope>NUCLEOTIDE SEQUENCE [LARGE SCALE GENOMIC DNA]</scope>
    <source>
        <strain evidence="8">SZHN2017</strain>
        <tissue evidence="8">Muscle</tissue>
    </source>
</reference>
<dbReference type="CDD" id="cd16029">
    <property type="entry name" value="4-S"/>
    <property type="match status" value="1"/>
</dbReference>
<keyword evidence="3" id="KW-0479">Metal-binding</keyword>
<organism evidence="8 9">
    <name type="scientific">Pomacea canaliculata</name>
    <name type="common">Golden apple snail</name>
    <dbReference type="NCBI Taxonomy" id="400727"/>
    <lineage>
        <taxon>Eukaryota</taxon>
        <taxon>Metazoa</taxon>
        <taxon>Spiralia</taxon>
        <taxon>Lophotrochozoa</taxon>
        <taxon>Mollusca</taxon>
        <taxon>Gastropoda</taxon>
        <taxon>Caenogastropoda</taxon>
        <taxon>Architaenioglossa</taxon>
        <taxon>Ampullarioidea</taxon>
        <taxon>Ampullariidae</taxon>
        <taxon>Pomacea</taxon>
    </lineage>
</organism>
<evidence type="ECO:0000256" key="2">
    <source>
        <dbReference type="ARBA" id="ARBA00008779"/>
    </source>
</evidence>
<evidence type="ECO:0000313" key="9">
    <source>
        <dbReference type="Proteomes" id="UP000245119"/>
    </source>
</evidence>
<dbReference type="GO" id="GO:0008484">
    <property type="term" value="F:sulfuric ester hydrolase activity"/>
    <property type="evidence" value="ECO:0007669"/>
    <property type="project" value="InterPro"/>
</dbReference>
<gene>
    <name evidence="8" type="ORF">C0Q70_11006</name>
</gene>
<dbReference type="Gene3D" id="3.30.1120.10">
    <property type="match status" value="1"/>
</dbReference>
<dbReference type="EMBL" id="PZQS01000006">
    <property type="protein sequence ID" value="PVD28419.1"/>
    <property type="molecule type" value="Genomic_DNA"/>
</dbReference>
<dbReference type="Gene3D" id="3.40.720.10">
    <property type="entry name" value="Alkaline Phosphatase, subunit A"/>
    <property type="match status" value="1"/>
</dbReference>
<evidence type="ECO:0000256" key="4">
    <source>
        <dbReference type="ARBA" id="ARBA00022837"/>
    </source>
</evidence>
<dbReference type="Proteomes" id="UP000245119">
    <property type="component" value="Linkage Group LG6"/>
</dbReference>
<feature type="region of interest" description="Disordered" evidence="6">
    <location>
        <begin position="527"/>
        <end position="549"/>
    </location>
</feature>
<name>A0A2T7P4S0_POMCA</name>
<evidence type="ECO:0000256" key="5">
    <source>
        <dbReference type="ARBA" id="ARBA00023180"/>
    </source>
</evidence>
<dbReference type="InterPro" id="IPR000917">
    <property type="entry name" value="Sulfatase_N"/>
</dbReference>
<dbReference type="InterPro" id="IPR017850">
    <property type="entry name" value="Alkaline_phosphatase_core_sf"/>
</dbReference>
<comment type="caution">
    <text evidence="8">The sequence shown here is derived from an EMBL/GenBank/DDBJ whole genome shotgun (WGS) entry which is preliminary data.</text>
</comment>
<evidence type="ECO:0000256" key="6">
    <source>
        <dbReference type="SAM" id="MobiDB-lite"/>
    </source>
</evidence>
<keyword evidence="4" id="KW-0106">Calcium</keyword>